<dbReference type="NCBIfam" id="TIGR01180">
    <property type="entry name" value="aman2_put"/>
    <property type="match status" value="1"/>
</dbReference>
<dbReference type="Proteomes" id="UP001596287">
    <property type="component" value="Unassembled WGS sequence"/>
</dbReference>
<feature type="domain" description="Glycosyl hydrolase family 92 N-terminal" evidence="5">
    <location>
        <begin position="32"/>
        <end position="275"/>
    </location>
</feature>
<dbReference type="SUPFAM" id="SSF48208">
    <property type="entry name" value="Six-hairpin glycosidases"/>
    <property type="match status" value="1"/>
</dbReference>
<evidence type="ECO:0000313" key="6">
    <source>
        <dbReference type="EMBL" id="MFC6095587.1"/>
    </source>
</evidence>
<keyword evidence="3" id="KW-0106">Calcium</keyword>
<dbReference type="InterPro" id="IPR005887">
    <property type="entry name" value="GH92_a_mannosidase_put"/>
</dbReference>
<accession>A0ABW1PLD3</accession>
<feature type="domain" description="Glycosyl hydrolase family 92" evidence="4">
    <location>
        <begin position="281"/>
        <end position="774"/>
    </location>
</feature>
<dbReference type="PANTHER" id="PTHR12143">
    <property type="entry name" value="PEPTIDE N-GLYCANASE PNGASE -RELATED"/>
    <property type="match status" value="1"/>
</dbReference>
<dbReference type="Gene3D" id="2.70.98.10">
    <property type="match status" value="1"/>
</dbReference>
<sequence>MKNRLKAIVIIAVGFSSLAGFGQKTRKNLSDYVNPNIGTAHSRWFFYTPASVPFGLAKLSPSTNAHLGNLQGWEATGYDERDNSIEGFACLHEFQIGGIVIAPSVGSLQLKPGRLENPGEGYRSRFDRKDEYATSGYYSVLLKDYNVKAELTATKRVGFQKYTFPKSKQSNIIFDIGNRQGESGQVKDSKVTITEDGRIEGYVITMPEYVKKYQAGAEVAMYFSAVVDKKPNSFGVFNKTENVAGNKEISGEGAGAYLIFDTKENEEITIKVGLSFTSVANARLNLETEAKNLDFDHAKKNSLATWNDYLGRIKVEGKNEDDKVKFYTGLYHALLGRGLGSDVNGAYPMNNGKVSQIPLDVNGNPKYNYYNTDAIWGGFWNLTQLWALAYPEYYADWVQAQLLVYKDAGWLGDGIASSKYVSGVGTNFTSLAIASAYSSGIRNFDVELAYEASLKNELDWRDRLAGAGKLDVKQFVERGYSPQIEDIGFETVEAGSGFSASHTLEYSFSAYAVAQFAKALNKTQDYQKLMKLSQGWKLLYDEETKFIRPKDSNGKFVANFDPSQPWRGFQEGNAWQYTFYVPHAVEELVATLGKDVFNDRLEKIFEISQKNIFGGGKTIDAFAGLSGYYNHGNQPNLHISWLFNFSGKPYLTQKWVHAICDEFYGTEGIHGYGYGQDEDQGQLGAWYIMSSIGLFDVKGLTDVNPSFQVSSPLFDKVTIALPKALNRKPFVIETANNSKTNVYLQEAKLNGKDMEKLSISLQDIAKGGTVKMKVDAKPSEKWSK</sequence>
<comment type="caution">
    <text evidence="6">The sequence shown here is derived from an EMBL/GenBank/DDBJ whole genome shotgun (WGS) entry which is preliminary data.</text>
</comment>
<organism evidence="6 7">
    <name type="scientific">Flavobacterium qiangtangense</name>
    <dbReference type="NCBI Taxonomy" id="1442595"/>
    <lineage>
        <taxon>Bacteria</taxon>
        <taxon>Pseudomonadati</taxon>
        <taxon>Bacteroidota</taxon>
        <taxon>Flavobacteriia</taxon>
        <taxon>Flavobacteriales</taxon>
        <taxon>Flavobacteriaceae</taxon>
        <taxon>Flavobacterium</taxon>
    </lineage>
</organism>
<evidence type="ECO:0000259" key="5">
    <source>
        <dbReference type="Pfam" id="PF17678"/>
    </source>
</evidence>
<evidence type="ECO:0000259" key="4">
    <source>
        <dbReference type="Pfam" id="PF07971"/>
    </source>
</evidence>
<dbReference type="Gene3D" id="3.30.2080.10">
    <property type="entry name" value="GH92 mannosidase domain"/>
    <property type="match status" value="1"/>
</dbReference>
<dbReference type="InterPro" id="IPR008928">
    <property type="entry name" value="6-hairpin_glycosidase_sf"/>
</dbReference>
<proteinExistence type="predicted"/>
<gene>
    <name evidence="6" type="ORF">ACFPVY_02925</name>
</gene>
<dbReference type="Gene3D" id="1.20.1610.10">
    <property type="entry name" value="alpha-1,2-mannosidases domains"/>
    <property type="match status" value="1"/>
</dbReference>
<dbReference type="InterPro" id="IPR012939">
    <property type="entry name" value="Glyco_hydro_92"/>
</dbReference>
<evidence type="ECO:0000256" key="1">
    <source>
        <dbReference type="ARBA" id="ARBA00001913"/>
    </source>
</evidence>
<name>A0ABW1PLD3_9FLAO</name>
<dbReference type="RefSeq" id="WP_379790222.1">
    <property type="nucleotide sequence ID" value="NZ_JBHSQB010000003.1"/>
</dbReference>
<dbReference type="EMBL" id="JBHSQB010000003">
    <property type="protein sequence ID" value="MFC6095587.1"/>
    <property type="molecule type" value="Genomic_DNA"/>
</dbReference>
<dbReference type="GO" id="GO:0016787">
    <property type="term" value="F:hydrolase activity"/>
    <property type="evidence" value="ECO:0007669"/>
    <property type="project" value="UniProtKB-KW"/>
</dbReference>
<protein>
    <submittedName>
        <fullName evidence="6">GH92 family glycosyl hydrolase</fullName>
    </submittedName>
</protein>
<reference evidence="7" key="1">
    <citation type="journal article" date="2019" name="Int. J. Syst. Evol. Microbiol.">
        <title>The Global Catalogue of Microorganisms (GCM) 10K type strain sequencing project: providing services to taxonomists for standard genome sequencing and annotation.</title>
        <authorList>
            <consortium name="The Broad Institute Genomics Platform"/>
            <consortium name="The Broad Institute Genome Sequencing Center for Infectious Disease"/>
            <person name="Wu L."/>
            <person name="Ma J."/>
        </authorList>
    </citation>
    <scope>NUCLEOTIDE SEQUENCE [LARGE SCALE GENOMIC DNA]</scope>
    <source>
        <strain evidence="7">CCUG 49679</strain>
    </source>
</reference>
<dbReference type="InterPro" id="IPR014718">
    <property type="entry name" value="GH-type_carb-bd"/>
</dbReference>
<dbReference type="InterPro" id="IPR041371">
    <property type="entry name" value="GH92_N"/>
</dbReference>
<evidence type="ECO:0000313" key="7">
    <source>
        <dbReference type="Proteomes" id="UP001596287"/>
    </source>
</evidence>
<dbReference type="InterPro" id="IPR050883">
    <property type="entry name" value="PNGase"/>
</dbReference>
<dbReference type="Pfam" id="PF17678">
    <property type="entry name" value="Glyco_hydro_92N"/>
    <property type="match status" value="1"/>
</dbReference>
<evidence type="ECO:0000256" key="2">
    <source>
        <dbReference type="ARBA" id="ARBA00011245"/>
    </source>
</evidence>
<comment type="subunit">
    <text evidence="2">Monomer.</text>
</comment>
<keyword evidence="7" id="KW-1185">Reference proteome</keyword>
<evidence type="ECO:0000256" key="3">
    <source>
        <dbReference type="ARBA" id="ARBA00022837"/>
    </source>
</evidence>
<dbReference type="PANTHER" id="PTHR12143:SF39">
    <property type="entry name" value="SECRETED PROTEIN"/>
    <property type="match status" value="1"/>
</dbReference>
<comment type="cofactor">
    <cofactor evidence="1">
        <name>Ca(2+)</name>
        <dbReference type="ChEBI" id="CHEBI:29108"/>
    </cofactor>
</comment>
<dbReference type="Pfam" id="PF07971">
    <property type="entry name" value="Glyco_hydro_92"/>
    <property type="match status" value="1"/>
</dbReference>
<dbReference type="Gene3D" id="1.20.1050.60">
    <property type="entry name" value="alpha-1,2-mannosidase"/>
    <property type="match status" value="1"/>
</dbReference>
<keyword evidence="6" id="KW-0378">Hydrolase</keyword>